<evidence type="ECO:0008006" key="4">
    <source>
        <dbReference type="Google" id="ProtNLM"/>
    </source>
</evidence>
<evidence type="ECO:0000313" key="3">
    <source>
        <dbReference type="EMBL" id="JAC53115.1"/>
    </source>
</evidence>
<organism evidence="3">
    <name type="scientific">Bactrocera dorsalis</name>
    <name type="common">Oriental fruit fly</name>
    <name type="synonym">Dacus dorsalis</name>
    <dbReference type="NCBI Taxonomy" id="27457"/>
    <lineage>
        <taxon>Eukaryota</taxon>
        <taxon>Metazoa</taxon>
        <taxon>Ecdysozoa</taxon>
        <taxon>Arthropoda</taxon>
        <taxon>Hexapoda</taxon>
        <taxon>Insecta</taxon>
        <taxon>Pterygota</taxon>
        <taxon>Neoptera</taxon>
        <taxon>Endopterygota</taxon>
        <taxon>Diptera</taxon>
        <taxon>Brachycera</taxon>
        <taxon>Muscomorpha</taxon>
        <taxon>Tephritoidea</taxon>
        <taxon>Tephritidae</taxon>
        <taxon>Bactrocera</taxon>
        <taxon>Bactrocera</taxon>
    </lineage>
</organism>
<evidence type="ECO:0000256" key="2">
    <source>
        <dbReference type="SAM" id="SignalP"/>
    </source>
</evidence>
<dbReference type="AlphaFoldDB" id="A0A034WG42"/>
<feature type="region of interest" description="Disordered" evidence="1">
    <location>
        <begin position="131"/>
        <end position="153"/>
    </location>
</feature>
<reference evidence="3" key="1">
    <citation type="journal article" date="2014" name="BMC Genomics">
        <title>Characterizing the developmental transcriptome of the oriental fruit fly, Bactrocera dorsalis (Diptera: Tephritidae) through comparative genomic analysis with Drosophila melanogaster utilizing modENCODE datasets.</title>
        <authorList>
            <person name="Geib S.M."/>
            <person name="Calla B."/>
            <person name="Hall B."/>
            <person name="Hou S."/>
            <person name="Manoukis N.C."/>
        </authorList>
    </citation>
    <scope>NUCLEOTIDE SEQUENCE</scope>
    <source>
        <strain evidence="3">Punador</strain>
    </source>
</reference>
<name>A0A034WG42_BACDO</name>
<dbReference type="InterPro" id="IPR007614">
    <property type="entry name" value="Retinin_C"/>
</dbReference>
<dbReference type="EMBL" id="GAKP01005837">
    <property type="protein sequence ID" value="JAC53115.1"/>
    <property type="molecule type" value="Transcribed_RNA"/>
</dbReference>
<dbReference type="PANTHER" id="PTHR34931">
    <property type="entry name" value="FI02976P-RELATED"/>
    <property type="match status" value="1"/>
</dbReference>
<sequence>MFKLLPLLLSTCIVCSVASPEPDGLYNIISSGIGSGAAIKPSQTISLTAKSQYPQQPQQQQLQSNAVTSGEDEETNDVAGPATGEQQEPLVPASVTALANSAPSSGTIAPAPSSLARLKAVASAGSASASASASRSSLRVSSSVKLPSGSSSTASIQHQILPAETLSLPITISTRPGLRTVIAPETITIHEPTLAKVGEVVQKIPTAVSHQSQTVVHKHARVVTPIVAPAVRTITSQVLRAYHTPLIFAPETTVIRSGNAKTSASASASVTSNANTANSSANYKYKQ</sequence>
<proteinExistence type="predicted"/>
<evidence type="ECO:0000256" key="1">
    <source>
        <dbReference type="SAM" id="MobiDB-lite"/>
    </source>
</evidence>
<protein>
    <recommendedName>
        <fullName evidence="4">Retinin</fullName>
    </recommendedName>
</protein>
<accession>A0A034WG42</accession>
<feature type="chain" id="PRO_5001562658" description="Retinin" evidence="2">
    <location>
        <begin position="19"/>
        <end position="287"/>
    </location>
</feature>
<feature type="region of interest" description="Disordered" evidence="1">
    <location>
        <begin position="264"/>
        <end position="287"/>
    </location>
</feature>
<keyword evidence="2" id="KW-0732">Signal</keyword>
<dbReference type="PANTHER" id="PTHR34931:SF3">
    <property type="entry name" value="FI02976P-RELATED"/>
    <property type="match status" value="1"/>
</dbReference>
<feature type="region of interest" description="Disordered" evidence="1">
    <location>
        <begin position="50"/>
        <end position="87"/>
    </location>
</feature>
<dbReference type="Pfam" id="PF04527">
    <property type="entry name" value="Retinin_C"/>
    <property type="match status" value="1"/>
</dbReference>
<dbReference type="OrthoDB" id="7883491at2759"/>
<feature type="compositionally biased region" description="Low complexity" evidence="1">
    <location>
        <begin position="131"/>
        <end position="152"/>
    </location>
</feature>
<feature type="compositionally biased region" description="Low complexity" evidence="1">
    <location>
        <begin position="52"/>
        <end position="63"/>
    </location>
</feature>
<feature type="signal peptide" evidence="2">
    <location>
        <begin position="1"/>
        <end position="18"/>
    </location>
</feature>